<dbReference type="GO" id="GO:0005634">
    <property type="term" value="C:nucleus"/>
    <property type="evidence" value="ECO:0007669"/>
    <property type="project" value="UniProtKB-SubCell"/>
</dbReference>
<feature type="compositionally biased region" description="Polar residues" evidence="8">
    <location>
        <begin position="1"/>
        <end position="20"/>
    </location>
</feature>
<comment type="function">
    <text evidence="1">May be involved in a process influencing telomere capping.</text>
</comment>
<feature type="domain" description="Restriction of telomere capping protein 4 C-terminal" evidence="9">
    <location>
        <begin position="302"/>
        <end position="431"/>
    </location>
</feature>
<protein>
    <recommendedName>
        <fullName evidence="5">Restriction of telomere capping protein 4</fullName>
    </recommendedName>
</protein>
<evidence type="ECO:0000256" key="7">
    <source>
        <dbReference type="ARBA" id="ARBA00023242"/>
    </source>
</evidence>
<evidence type="ECO:0000256" key="5">
    <source>
        <dbReference type="ARBA" id="ARBA00015162"/>
    </source>
</evidence>
<evidence type="ECO:0000256" key="6">
    <source>
        <dbReference type="ARBA" id="ARBA00022490"/>
    </source>
</evidence>
<organism evidence="10 11">
    <name type="scientific">Candolleomyces aberdarensis</name>
    <dbReference type="NCBI Taxonomy" id="2316362"/>
    <lineage>
        <taxon>Eukaryota</taxon>
        <taxon>Fungi</taxon>
        <taxon>Dikarya</taxon>
        <taxon>Basidiomycota</taxon>
        <taxon>Agaricomycotina</taxon>
        <taxon>Agaricomycetes</taxon>
        <taxon>Agaricomycetidae</taxon>
        <taxon>Agaricales</taxon>
        <taxon>Agaricineae</taxon>
        <taxon>Psathyrellaceae</taxon>
        <taxon>Candolleomyces</taxon>
    </lineage>
</organism>
<feature type="compositionally biased region" description="Basic and acidic residues" evidence="8">
    <location>
        <begin position="531"/>
        <end position="541"/>
    </location>
</feature>
<dbReference type="PANTHER" id="PTHR41391:SF1">
    <property type="entry name" value="RESTRICTION OF TELOMERE CAPPING PROTEIN 4"/>
    <property type="match status" value="1"/>
</dbReference>
<evidence type="ECO:0000313" key="11">
    <source>
        <dbReference type="Proteomes" id="UP000290288"/>
    </source>
</evidence>
<dbReference type="EMBL" id="SDEE01000110">
    <property type="protein sequence ID" value="RXW21367.1"/>
    <property type="molecule type" value="Genomic_DNA"/>
</dbReference>
<dbReference type="SMART" id="SM01312">
    <property type="entry name" value="RTC4"/>
    <property type="match status" value="1"/>
</dbReference>
<dbReference type="InterPro" id="IPR028094">
    <property type="entry name" value="RTC4_C"/>
</dbReference>
<evidence type="ECO:0000259" key="9">
    <source>
        <dbReference type="SMART" id="SM01312"/>
    </source>
</evidence>
<feature type="compositionally biased region" description="Low complexity" evidence="8">
    <location>
        <begin position="690"/>
        <end position="712"/>
    </location>
</feature>
<evidence type="ECO:0000256" key="4">
    <source>
        <dbReference type="ARBA" id="ARBA00009461"/>
    </source>
</evidence>
<feature type="region of interest" description="Disordered" evidence="8">
    <location>
        <begin position="1134"/>
        <end position="1227"/>
    </location>
</feature>
<proteinExistence type="inferred from homology"/>
<keyword evidence="6" id="KW-0963">Cytoplasm</keyword>
<feature type="compositionally biased region" description="Basic and acidic residues" evidence="8">
    <location>
        <begin position="476"/>
        <end position="485"/>
    </location>
</feature>
<feature type="region of interest" description="Disordered" evidence="8">
    <location>
        <begin position="1"/>
        <end position="140"/>
    </location>
</feature>
<feature type="compositionally biased region" description="Acidic residues" evidence="8">
    <location>
        <begin position="773"/>
        <end position="783"/>
    </location>
</feature>
<dbReference type="AlphaFoldDB" id="A0A4Q2DMV7"/>
<dbReference type="Proteomes" id="UP000290288">
    <property type="component" value="Unassembled WGS sequence"/>
</dbReference>
<feature type="region of interest" description="Disordered" evidence="8">
    <location>
        <begin position="431"/>
        <end position="787"/>
    </location>
</feature>
<dbReference type="GO" id="GO:0005737">
    <property type="term" value="C:cytoplasm"/>
    <property type="evidence" value="ECO:0007669"/>
    <property type="project" value="UniProtKB-SubCell"/>
</dbReference>
<evidence type="ECO:0000256" key="8">
    <source>
        <dbReference type="SAM" id="MobiDB-lite"/>
    </source>
</evidence>
<dbReference type="STRING" id="2316362.A0A4Q2DMV7"/>
<name>A0A4Q2DMV7_9AGAR</name>
<evidence type="ECO:0000256" key="3">
    <source>
        <dbReference type="ARBA" id="ARBA00004496"/>
    </source>
</evidence>
<feature type="compositionally biased region" description="Low complexity" evidence="8">
    <location>
        <begin position="1188"/>
        <end position="1210"/>
    </location>
</feature>
<comment type="caution">
    <text evidence="10">The sequence shown here is derived from an EMBL/GenBank/DDBJ whole genome shotgun (WGS) entry which is preliminary data.</text>
</comment>
<comment type="subcellular location">
    <subcellularLocation>
        <location evidence="3">Cytoplasm</location>
    </subcellularLocation>
    <subcellularLocation>
        <location evidence="2">Nucleus</location>
    </subcellularLocation>
</comment>
<feature type="region of interest" description="Disordered" evidence="8">
    <location>
        <begin position="153"/>
        <end position="192"/>
    </location>
</feature>
<gene>
    <name evidence="10" type="ORF">EST38_g4487</name>
</gene>
<keyword evidence="7" id="KW-0539">Nucleus</keyword>
<evidence type="ECO:0000256" key="2">
    <source>
        <dbReference type="ARBA" id="ARBA00004123"/>
    </source>
</evidence>
<dbReference type="PANTHER" id="PTHR41391">
    <property type="entry name" value="RESTRICTION OF TELOMERE CAPPING PROTEIN 4"/>
    <property type="match status" value="1"/>
</dbReference>
<dbReference type="Pfam" id="PF14474">
    <property type="entry name" value="RTC4"/>
    <property type="match status" value="1"/>
</dbReference>
<evidence type="ECO:0000256" key="1">
    <source>
        <dbReference type="ARBA" id="ARBA00002738"/>
    </source>
</evidence>
<comment type="similarity">
    <text evidence="4">Belongs to the RTC4 family.</text>
</comment>
<accession>A0A4Q2DMV7</accession>
<evidence type="ECO:0000313" key="10">
    <source>
        <dbReference type="EMBL" id="RXW21367.1"/>
    </source>
</evidence>
<sequence length="1254" mass="139015">MSRSPVTSPETSVPESTRSLQPKPFPGRNLTPPRSPPSRITQARAAKPFPMAVSPTSEVKKGKGKHRMVVTSDPESDQDDNIQAKAAPFPLAMTFFDDPGASKPSRAAGPSKARRKSRKAYSEHESDEDEDDIQGKVAPFPLGTQFFHDIGSPVTARHFKSQKKRLSDGLDSDDPSPRKRSKGDASLFDDDDEPFEEESFFISSTTDPKTLCPYCDNPLPSSPSPTLAKMLEAMIRKSSRDPRPANPLGRKAPFATFIDLCHRHQFESKILPEAEKKGWPKVIDWDSLSARIENMQSELQKLIDDTSDKGPRSRSTFWQDIMKAIKVKGLRAATGVKDQFENFEKTQPGYYGELGTVIIHQTLYDMFPPASIQAQAIAPLGAEEFLQRVLIPEAALRLIMEDKNLKGSSGQQTALQVLRESSSYGVAMFPADGTEPMGGGGKKSTKNEEGLTAGETIIMERARRRRKEIEEEDAREEAAEAERARMMQVDSVQQKSKPRPRPRPVGKGASKSSMMDVSKTEDDNPFTADESDGRPEHRDTDPIEVDVTDYGADHSESDADSEIIVSSRLQPSRKSRSPPLERDARKSKRSTGSRAGSVKPSRLRKGSSPVNGWSSNYDSEYKGKSANTARDRRRRQESREESEGDSGSEVPSIVEIDPDDAPASNAKTPKPRMKNPATRKPLPVEDEATPRPSRSVASSSSQADLPPLLKAKALAEARKKAATAAKEPEEDEENKEDKKIPKNPPQAQKGKGRWVHSMRADYVGKNKKSGQEESSEDEEDAQPGEDKSHSWLLKYGRISLRVVSDGPRLPAELFDNIIHFFVEAVAQGRQFKDVRLYCADIVCLRLCSRAFNHSTLRHAFRTTMILNSDIWTGVYQLLHAKSEEGRSRGVLAGFGWVRELEIRDISDVLANPTHILRFDTLVSLSLNFARQGLNTQLDCVKRFFSVFDAAVDTLDSDSTTLASHGISQSLKHLRFTKLPAIEISLLRLIARAFPGLVSLEMDSVSRLNVGCCTGCFEDSLTLTVHSPVSRRFHSAEALAMAYGEALQPLASLKHLYLGIFLSPEELVENHVDFHSSATVKVHSVLEKMSQQDCEKCQPLFEPLAYQELLASLRVAQYVKSLETIGWETWCDYSSRTRSGSQKRPVDDQLEGTLEGSHTVIRVNSKASRAEELKSSSQDLEDEDDAGNSQASDASSTSQSSSTMDSDSQVSIEPYLYGDKGGRPGVPRVGFRLDMKVIREAQRVRIQRLEPSLNQ</sequence>
<keyword evidence="11" id="KW-1185">Reference proteome</keyword>
<dbReference type="InterPro" id="IPR039024">
    <property type="entry name" value="RTC4"/>
</dbReference>
<feature type="compositionally biased region" description="Polar residues" evidence="8">
    <location>
        <begin position="608"/>
        <end position="618"/>
    </location>
</feature>
<reference evidence="10 11" key="1">
    <citation type="submission" date="2019-01" db="EMBL/GenBank/DDBJ databases">
        <title>Draft genome sequence of Psathyrella aberdarensis IHI B618.</title>
        <authorList>
            <person name="Buettner E."/>
            <person name="Kellner H."/>
        </authorList>
    </citation>
    <scope>NUCLEOTIDE SEQUENCE [LARGE SCALE GENOMIC DNA]</scope>
    <source>
        <strain evidence="10 11">IHI B618</strain>
    </source>
</reference>
<dbReference type="OrthoDB" id="128308at2759"/>